<sequence>MILILLGPPGAGKGTQAKLLAQQYGVPHISTGDMFRDHKARGTPLGKKIQAIMDAGGLVTDDVTNEMVKDRLSQPDVAPGFILDGYPRTVNQAQYLDLLLRSLGRTIDKVVSYEVAEETVIERISGRRSCPKCGAVYHVSQNPPKRSGYCDRDVTPLVQREDDKPENVRKRMQEYGTKTEPLKRFYRERGLVAEIEGVGTPEGILAATRKALGR</sequence>
<evidence type="ECO:0000313" key="10">
    <source>
        <dbReference type="Proteomes" id="UP001162891"/>
    </source>
</evidence>
<feature type="binding site" evidence="5">
    <location>
        <position position="127"/>
    </location>
    <ligand>
        <name>ATP</name>
        <dbReference type="ChEBI" id="CHEBI:30616"/>
    </ligand>
</feature>
<comment type="pathway">
    <text evidence="5">Purine metabolism; AMP biosynthesis via salvage pathway; AMP from ADP: step 1/1.</text>
</comment>
<comment type="domain">
    <text evidence="5">Consists of three domains, a large central CORE domain and two small peripheral domains, NMPbind and LID, which undergo movements during catalysis. The LID domain closes over the site of phosphoryl transfer upon ATP binding. Assembling and dissambling the active center during each catalytic cycle provides an effective means to prevent ATP hydrolysis. Some bacteria have evolved a zinc-coordinating structure that stabilizes the LID domain.</text>
</comment>
<dbReference type="NCBIfam" id="NF001381">
    <property type="entry name" value="PRK00279.1-3"/>
    <property type="match status" value="1"/>
</dbReference>
<dbReference type="PROSITE" id="PS00113">
    <property type="entry name" value="ADENYLATE_KINASE"/>
    <property type="match status" value="1"/>
</dbReference>
<accession>A0ABN6N1E5</accession>
<keyword evidence="2 5" id="KW-0545">Nucleotide biosynthesis</keyword>
<evidence type="ECO:0000256" key="1">
    <source>
        <dbReference type="ARBA" id="ARBA00022679"/>
    </source>
</evidence>
<dbReference type="InterPro" id="IPR006259">
    <property type="entry name" value="Adenyl_kin_sub"/>
</dbReference>
<dbReference type="NCBIfam" id="NF011100">
    <property type="entry name" value="PRK14527.1"/>
    <property type="match status" value="1"/>
</dbReference>
<feature type="binding site" evidence="5">
    <location>
        <position position="199"/>
    </location>
    <ligand>
        <name>ATP</name>
        <dbReference type="ChEBI" id="CHEBI:30616"/>
    </ligand>
</feature>
<dbReference type="PANTHER" id="PTHR23359">
    <property type="entry name" value="NUCLEOTIDE KINASE"/>
    <property type="match status" value="1"/>
</dbReference>
<feature type="binding site" evidence="5">
    <location>
        <position position="36"/>
    </location>
    <ligand>
        <name>AMP</name>
        <dbReference type="ChEBI" id="CHEBI:456215"/>
    </ligand>
</feature>
<feature type="region of interest" description="NMP" evidence="5">
    <location>
        <begin position="30"/>
        <end position="59"/>
    </location>
</feature>
<dbReference type="HAMAP" id="MF_00235">
    <property type="entry name" value="Adenylate_kinase_Adk"/>
    <property type="match status" value="1"/>
</dbReference>
<dbReference type="GO" id="GO:0016301">
    <property type="term" value="F:kinase activity"/>
    <property type="evidence" value="ECO:0007669"/>
    <property type="project" value="UniProtKB-KW"/>
</dbReference>
<evidence type="ECO:0000256" key="3">
    <source>
        <dbReference type="ARBA" id="ARBA00022741"/>
    </source>
</evidence>
<dbReference type="Pfam" id="PF00406">
    <property type="entry name" value="ADK"/>
    <property type="match status" value="1"/>
</dbReference>
<dbReference type="EMBL" id="AP025591">
    <property type="protein sequence ID" value="BDG06751.1"/>
    <property type="molecule type" value="Genomic_DNA"/>
</dbReference>
<comment type="subcellular location">
    <subcellularLocation>
        <location evidence="5 7">Cytoplasm</location>
    </subcellularLocation>
</comment>
<feature type="binding site" evidence="5">
    <location>
        <position position="130"/>
    </location>
    <ligand>
        <name>Zn(2+)</name>
        <dbReference type="ChEBI" id="CHEBI:29105"/>
        <note>structural</note>
    </ligand>
</feature>
<keyword evidence="5 7" id="KW-0067">ATP-binding</keyword>
<dbReference type="InterPro" id="IPR027417">
    <property type="entry name" value="P-loop_NTPase"/>
</dbReference>
<feature type="binding site" evidence="5">
    <location>
        <begin position="136"/>
        <end position="137"/>
    </location>
    <ligand>
        <name>ATP</name>
        <dbReference type="ChEBI" id="CHEBI:30616"/>
    </ligand>
</feature>
<dbReference type="SUPFAM" id="SSF52540">
    <property type="entry name" value="P-loop containing nucleoside triphosphate hydrolases"/>
    <property type="match status" value="1"/>
</dbReference>
<evidence type="ECO:0000313" key="9">
    <source>
        <dbReference type="EMBL" id="BDG06751.1"/>
    </source>
</evidence>
<dbReference type="RefSeq" id="WP_248357227.1">
    <property type="nucleotide sequence ID" value="NZ_AP025591.1"/>
</dbReference>
<comment type="function">
    <text evidence="5">Catalyzes the reversible transfer of the terminal phosphate group between ATP and AMP. Plays an important role in cellular energy homeostasis and in adenine nucleotide metabolism.</text>
</comment>
<dbReference type="Proteomes" id="UP001162891">
    <property type="component" value="Chromosome"/>
</dbReference>
<protein>
    <recommendedName>
        <fullName evidence="5 7">Adenylate kinase</fullName>
        <shortName evidence="5">AK</shortName>
        <ecNumber evidence="5 7">2.7.4.3</ecNumber>
    </recommendedName>
    <alternativeName>
        <fullName evidence="5">ATP-AMP transphosphorylase</fullName>
    </alternativeName>
    <alternativeName>
        <fullName evidence="5">ATP:AMP phosphotransferase</fullName>
    </alternativeName>
    <alternativeName>
        <fullName evidence="5">Adenylate monophosphate kinase</fullName>
    </alternativeName>
</protein>
<keyword evidence="5" id="KW-0963">Cytoplasm</keyword>
<dbReference type="InterPro" id="IPR000850">
    <property type="entry name" value="Adenylat/UMP-CMP_kin"/>
</dbReference>
<keyword evidence="1 5" id="KW-0808">Transferase</keyword>
<dbReference type="Pfam" id="PF05191">
    <property type="entry name" value="ADK_lid"/>
    <property type="match status" value="1"/>
</dbReference>
<organism evidence="9 10">
    <name type="scientific">Anaeromyxobacter oryzae</name>
    <dbReference type="NCBI Taxonomy" id="2918170"/>
    <lineage>
        <taxon>Bacteria</taxon>
        <taxon>Pseudomonadati</taxon>
        <taxon>Myxococcota</taxon>
        <taxon>Myxococcia</taxon>
        <taxon>Myxococcales</taxon>
        <taxon>Cystobacterineae</taxon>
        <taxon>Anaeromyxobacteraceae</taxon>
        <taxon>Anaeromyxobacter</taxon>
    </lineage>
</organism>
<reference evidence="10" key="1">
    <citation type="journal article" date="2022" name="Int. J. Syst. Evol. Microbiol.">
        <title>Anaeromyxobacter oryzae sp. nov., Anaeromyxobacter diazotrophicus sp. nov. and Anaeromyxobacter paludicola sp. nov., isolated from paddy soils.</title>
        <authorList>
            <person name="Itoh H."/>
            <person name="Xu Z."/>
            <person name="Mise K."/>
            <person name="Masuda Y."/>
            <person name="Ushijima N."/>
            <person name="Hayakawa C."/>
            <person name="Shiratori Y."/>
            <person name="Senoo K."/>
        </authorList>
    </citation>
    <scope>NUCLEOTIDE SEQUENCE [LARGE SCALE GENOMIC DNA]</scope>
    <source>
        <strain evidence="10">Red232</strain>
    </source>
</reference>
<feature type="binding site" evidence="5">
    <location>
        <begin position="85"/>
        <end position="88"/>
    </location>
    <ligand>
        <name>AMP</name>
        <dbReference type="ChEBI" id="CHEBI:456215"/>
    </ligand>
</feature>
<dbReference type="NCBIfam" id="TIGR01351">
    <property type="entry name" value="adk"/>
    <property type="match status" value="1"/>
</dbReference>
<evidence type="ECO:0000256" key="5">
    <source>
        <dbReference type="HAMAP-Rule" id="MF_00235"/>
    </source>
</evidence>
<feature type="binding site" evidence="5">
    <location>
        <begin position="57"/>
        <end position="59"/>
    </location>
    <ligand>
        <name>AMP</name>
        <dbReference type="ChEBI" id="CHEBI:456215"/>
    </ligand>
</feature>
<keyword evidence="3 5" id="KW-0547">Nucleotide-binding</keyword>
<feature type="binding site" evidence="5">
    <location>
        <position position="92"/>
    </location>
    <ligand>
        <name>AMP</name>
        <dbReference type="ChEBI" id="CHEBI:456215"/>
    </ligand>
</feature>
<feature type="binding site" evidence="5">
    <location>
        <begin position="10"/>
        <end position="15"/>
    </location>
    <ligand>
        <name>ATP</name>
        <dbReference type="ChEBI" id="CHEBI:30616"/>
    </ligand>
</feature>
<comment type="similarity">
    <text evidence="5 6">Belongs to the adenylate kinase family.</text>
</comment>
<evidence type="ECO:0000256" key="6">
    <source>
        <dbReference type="RuleBase" id="RU003330"/>
    </source>
</evidence>
<dbReference type="InterPro" id="IPR033690">
    <property type="entry name" value="Adenylat_kinase_CS"/>
</dbReference>
<dbReference type="Gene3D" id="3.40.50.300">
    <property type="entry name" value="P-loop containing nucleotide triphosphate hydrolases"/>
    <property type="match status" value="1"/>
</dbReference>
<keyword evidence="4 5" id="KW-0418">Kinase</keyword>
<feature type="domain" description="Adenylate kinase active site lid" evidence="8">
    <location>
        <begin position="127"/>
        <end position="162"/>
    </location>
</feature>
<keyword evidence="5" id="KW-0479">Metal-binding</keyword>
<evidence type="ECO:0000256" key="7">
    <source>
        <dbReference type="RuleBase" id="RU003331"/>
    </source>
</evidence>
<feature type="region of interest" description="LID" evidence="5">
    <location>
        <begin position="126"/>
        <end position="163"/>
    </location>
</feature>
<gene>
    <name evidence="5 9" type="primary">adk</name>
    <name evidence="9" type="ORF">AMOR_57470</name>
</gene>
<evidence type="ECO:0000259" key="8">
    <source>
        <dbReference type="Pfam" id="PF05191"/>
    </source>
</evidence>
<comment type="catalytic activity">
    <reaction evidence="5 7">
        <text>AMP + ATP = 2 ADP</text>
        <dbReference type="Rhea" id="RHEA:12973"/>
        <dbReference type="ChEBI" id="CHEBI:30616"/>
        <dbReference type="ChEBI" id="CHEBI:456215"/>
        <dbReference type="ChEBI" id="CHEBI:456216"/>
        <dbReference type="EC" id="2.7.4.3"/>
    </reaction>
</comment>
<keyword evidence="10" id="KW-1185">Reference proteome</keyword>
<feature type="binding site" evidence="5">
    <location>
        <position position="133"/>
    </location>
    <ligand>
        <name>Zn(2+)</name>
        <dbReference type="ChEBI" id="CHEBI:29105"/>
        <note>structural</note>
    </ligand>
</feature>
<proteinExistence type="inferred from homology"/>
<dbReference type="NCBIfam" id="NF001380">
    <property type="entry name" value="PRK00279.1-2"/>
    <property type="match status" value="1"/>
</dbReference>
<comment type="subunit">
    <text evidence="5 7">Monomer.</text>
</comment>
<dbReference type="CDD" id="cd01428">
    <property type="entry name" value="ADK"/>
    <property type="match status" value="1"/>
</dbReference>
<dbReference type="PRINTS" id="PR00094">
    <property type="entry name" value="ADENYLTKNASE"/>
</dbReference>
<feature type="binding site" evidence="5">
    <location>
        <position position="171"/>
    </location>
    <ligand>
        <name>AMP</name>
        <dbReference type="ChEBI" id="CHEBI:456215"/>
    </ligand>
</feature>
<dbReference type="EC" id="2.7.4.3" evidence="5 7"/>
<feature type="binding site" evidence="5">
    <location>
        <position position="160"/>
    </location>
    <ligand>
        <name>AMP</name>
        <dbReference type="ChEBI" id="CHEBI:456215"/>
    </ligand>
</feature>
<feature type="binding site" evidence="5">
    <location>
        <position position="31"/>
    </location>
    <ligand>
        <name>AMP</name>
        <dbReference type="ChEBI" id="CHEBI:456215"/>
    </ligand>
</feature>
<evidence type="ECO:0000256" key="2">
    <source>
        <dbReference type="ARBA" id="ARBA00022727"/>
    </source>
</evidence>
<name>A0ABN6N1E5_9BACT</name>
<evidence type="ECO:0000256" key="4">
    <source>
        <dbReference type="ARBA" id="ARBA00022777"/>
    </source>
</evidence>
<feature type="binding site" evidence="5">
    <location>
        <position position="153"/>
    </location>
    <ligand>
        <name>Zn(2+)</name>
        <dbReference type="ChEBI" id="CHEBI:29105"/>
        <note>structural</note>
    </ligand>
</feature>
<feature type="binding site" evidence="5">
    <location>
        <position position="150"/>
    </location>
    <ligand>
        <name>Zn(2+)</name>
        <dbReference type="ChEBI" id="CHEBI:29105"/>
        <note>structural</note>
    </ligand>
</feature>
<dbReference type="InterPro" id="IPR007862">
    <property type="entry name" value="Adenylate_kinase_lid-dom"/>
</dbReference>
<keyword evidence="5" id="KW-0862">Zinc</keyword>